<dbReference type="AlphaFoldDB" id="A0A816X2C6"/>
<name>A0A816X2C6_9BILA</name>
<evidence type="ECO:0000313" key="4">
    <source>
        <dbReference type="Proteomes" id="UP000663887"/>
    </source>
</evidence>
<evidence type="ECO:0000256" key="1">
    <source>
        <dbReference type="SAM" id="SignalP"/>
    </source>
</evidence>
<gene>
    <name evidence="3" type="ORF">UXM345_LOCUS37998</name>
    <name evidence="2" type="ORF">XDN619_LOCUS26692</name>
</gene>
<dbReference type="EMBL" id="CAJOBF010023391">
    <property type="protein sequence ID" value="CAF4395380.1"/>
    <property type="molecule type" value="Genomic_DNA"/>
</dbReference>
<organism evidence="2 4">
    <name type="scientific">Rotaria magnacalcarata</name>
    <dbReference type="NCBI Taxonomy" id="392030"/>
    <lineage>
        <taxon>Eukaryota</taxon>
        <taxon>Metazoa</taxon>
        <taxon>Spiralia</taxon>
        <taxon>Gnathifera</taxon>
        <taxon>Rotifera</taxon>
        <taxon>Eurotatoria</taxon>
        <taxon>Bdelloidea</taxon>
        <taxon>Philodinida</taxon>
        <taxon>Philodinidae</taxon>
        <taxon>Rotaria</taxon>
    </lineage>
</organism>
<evidence type="ECO:0000313" key="2">
    <source>
        <dbReference type="EMBL" id="CAF2140832.1"/>
    </source>
</evidence>
<evidence type="ECO:0000313" key="3">
    <source>
        <dbReference type="EMBL" id="CAF4395380.1"/>
    </source>
</evidence>
<comment type="caution">
    <text evidence="2">The sequence shown here is derived from an EMBL/GenBank/DDBJ whole genome shotgun (WGS) entry which is preliminary data.</text>
</comment>
<keyword evidence="1" id="KW-0732">Signal</keyword>
<feature type="chain" id="PRO_5036230826" evidence="1">
    <location>
        <begin position="21"/>
        <end position="140"/>
    </location>
</feature>
<accession>A0A816X2C6</accession>
<reference evidence="2" key="1">
    <citation type="submission" date="2021-02" db="EMBL/GenBank/DDBJ databases">
        <authorList>
            <person name="Nowell W R."/>
        </authorList>
    </citation>
    <scope>NUCLEOTIDE SEQUENCE</scope>
</reference>
<dbReference type="Proteomes" id="UP000663842">
    <property type="component" value="Unassembled WGS sequence"/>
</dbReference>
<dbReference type="Proteomes" id="UP000663887">
    <property type="component" value="Unassembled WGS sequence"/>
</dbReference>
<protein>
    <submittedName>
        <fullName evidence="2">Uncharacterized protein</fullName>
    </submittedName>
</protein>
<proteinExistence type="predicted"/>
<feature type="signal peptide" evidence="1">
    <location>
        <begin position="1"/>
        <end position="20"/>
    </location>
</feature>
<dbReference type="EMBL" id="CAJNRG010012545">
    <property type="protein sequence ID" value="CAF2140832.1"/>
    <property type="molecule type" value="Genomic_DNA"/>
</dbReference>
<feature type="non-terminal residue" evidence="2">
    <location>
        <position position="1"/>
    </location>
</feature>
<sequence>VHCLTAIIILVAEGCLPSYAVNTHHFSSQPCEATFRSARAMTGILSPITNFSVFEFLQKIGKFSILNQIKSTGEANDDTHSLKFPVHHKSRHRGTTMSTNTPITSTITPNEIEKVIIKAYHKAESIMDSLQLTKNSRKTI</sequence>